<evidence type="ECO:0000313" key="2">
    <source>
        <dbReference type="Ensembl" id="ENSPTXP00000024865.1"/>
    </source>
</evidence>
<feature type="domain" description="DSBA-like thioredoxin" evidence="1">
    <location>
        <begin position="13"/>
        <end position="69"/>
    </location>
</feature>
<reference evidence="2" key="2">
    <citation type="submission" date="2025-09" db="UniProtKB">
        <authorList>
            <consortium name="Ensembl"/>
        </authorList>
    </citation>
    <scope>IDENTIFICATION</scope>
</reference>
<dbReference type="GO" id="GO:0004602">
    <property type="term" value="F:glutathione peroxidase activity"/>
    <property type="evidence" value="ECO:0007669"/>
    <property type="project" value="TreeGrafter"/>
</dbReference>
<dbReference type="SUPFAM" id="SSF52833">
    <property type="entry name" value="Thioredoxin-like"/>
    <property type="match status" value="1"/>
</dbReference>
<proteinExistence type="predicted"/>
<dbReference type="GeneTree" id="ENSGT00940000181908"/>
<dbReference type="InterPro" id="IPR051924">
    <property type="entry name" value="GST_Kappa/NadH"/>
</dbReference>
<dbReference type="GO" id="GO:0005739">
    <property type="term" value="C:mitochondrion"/>
    <property type="evidence" value="ECO:0007669"/>
    <property type="project" value="TreeGrafter"/>
</dbReference>
<dbReference type="Proteomes" id="UP000472273">
    <property type="component" value="Unplaced"/>
</dbReference>
<organism evidence="2 3">
    <name type="scientific">Pseudonaja textilis</name>
    <name type="common">Eastern brown snake</name>
    <dbReference type="NCBI Taxonomy" id="8673"/>
    <lineage>
        <taxon>Eukaryota</taxon>
        <taxon>Metazoa</taxon>
        <taxon>Chordata</taxon>
        <taxon>Craniata</taxon>
        <taxon>Vertebrata</taxon>
        <taxon>Euteleostomi</taxon>
        <taxon>Lepidosauria</taxon>
        <taxon>Squamata</taxon>
        <taxon>Bifurcata</taxon>
        <taxon>Unidentata</taxon>
        <taxon>Episquamata</taxon>
        <taxon>Toxicofera</taxon>
        <taxon>Serpentes</taxon>
        <taxon>Colubroidea</taxon>
        <taxon>Elapidae</taxon>
        <taxon>Hydrophiinae</taxon>
        <taxon>Pseudonaja</taxon>
    </lineage>
</organism>
<dbReference type="Ensembl" id="ENSPTXT00000025632.1">
    <property type="protein sequence ID" value="ENSPTXP00000024865.1"/>
    <property type="gene ID" value="ENSPTXG00000017330.1"/>
</dbReference>
<evidence type="ECO:0000259" key="1">
    <source>
        <dbReference type="Pfam" id="PF01323"/>
    </source>
</evidence>
<evidence type="ECO:0000313" key="3">
    <source>
        <dbReference type="Proteomes" id="UP000472273"/>
    </source>
</evidence>
<dbReference type="InterPro" id="IPR001853">
    <property type="entry name" value="DSBA-like_thioredoxin_dom"/>
</dbReference>
<dbReference type="Pfam" id="PF01323">
    <property type="entry name" value="DSBA"/>
    <property type="match status" value="1"/>
</dbReference>
<dbReference type="GO" id="GO:0005777">
    <property type="term" value="C:peroxisome"/>
    <property type="evidence" value="ECO:0007669"/>
    <property type="project" value="TreeGrafter"/>
</dbReference>
<name>A0A670ZQ66_PSETE</name>
<dbReference type="Gene3D" id="3.40.30.10">
    <property type="entry name" value="Glutaredoxin"/>
    <property type="match status" value="1"/>
</dbReference>
<reference evidence="2" key="1">
    <citation type="submission" date="2025-08" db="UniProtKB">
        <authorList>
            <consortium name="Ensembl"/>
        </authorList>
    </citation>
    <scope>IDENTIFICATION</scope>
</reference>
<keyword evidence="3" id="KW-1185">Reference proteome</keyword>
<dbReference type="GO" id="GO:0006749">
    <property type="term" value="P:glutathione metabolic process"/>
    <property type="evidence" value="ECO:0007669"/>
    <property type="project" value="TreeGrafter"/>
</dbReference>
<dbReference type="InterPro" id="IPR036249">
    <property type="entry name" value="Thioredoxin-like_sf"/>
</dbReference>
<sequence length="119" mass="13740">PSPLPPLYLKKKVAFFYDVLSPYSWLGFEIICRYRPIWNLDLHLRPVFLAGIMKATGNDCLKGLSRKGQKDYKAVREIGLILPWLEKQFESVDWSVAEERKRRGEFKKLGSGLPSRISA</sequence>
<protein>
    <recommendedName>
        <fullName evidence="1">DSBA-like thioredoxin domain-containing protein</fullName>
    </recommendedName>
</protein>
<dbReference type="GO" id="GO:0004364">
    <property type="term" value="F:glutathione transferase activity"/>
    <property type="evidence" value="ECO:0007669"/>
    <property type="project" value="TreeGrafter"/>
</dbReference>
<dbReference type="PANTHER" id="PTHR42943:SF2">
    <property type="entry name" value="GLUTATHIONE S-TRANSFERASE KAPPA 1"/>
    <property type="match status" value="1"/>
</dbReference>
<accession>A0A670ZQ66</accession>
<dbReference type="PANTHER" id="PTHR42943">
    <property type="entry name" value="GLUTATHIONE S-TRANSFERASE KAPPA"/>
    <property type="match status" value="1"/>
</dbReference>
<dbReference type="AlphaFoldDB" id="A0A670ZQ66"/>